<dbReference type="HOGENOM" id="CLU_2777525_0_0_1"/>
<dbReference type="EMBL" id="KN824283">
    <property type="protein sequence ID" value="KIM30749.1"/>
    <property type="molecule type" value="Genomic_DNA"/>
</dbReference>
<gene>
    <name evidence="2" type="ORF">M408DRAFT_327742</name>
</gene>
<proteinExistence type="predicted"/>
<keyword evidence="3" id="KW-1185">Reference proteome</keyword>
<organism evidence="2 3">
    <name type="scientific">Serendipita vermifera MAFF 305830</name>
    <dbReference type="NCBI Taxonomy" id="933852"/>
    <lineage>
        <taxon>Eukaryota</taxon>
        <taxon>Fungi</taxon>
        <taxon>Dikarya</taxon>
        <taxon>Basidiomycota</taxon>
        <taxon>Agaricomycotina</taxon>
        <taxon>Agaricomycetes</taxon>
        <taxon>Sebacinales</taxon>
        <taxon>Serendipitaceae</taxon>
        <taxon>Serendipita</taxon>
    </lineage>
</organism>
<reference evidence="3" key="2">
    <citation type="submission" date="2015-01" db="EMBL/GenBank/DDBJ databases">
        <title>Evolutionary Origins and Diversification of the Mycorrhizal Mutualists.</title>
        <authorList>
            <consortium name="DOE Joint Genome Institute"/>
            <consortium name="Mycorrhizal Genomics Consortium"/>
            <person name="Kohler A."/>
            <person name="Kuo A."/>
            <person name="Nagy L.G."/>
            <person name="Floudas D."/>
            <person name="Copeland A."/>
            <person name="Barry K.W."/>
            <person name="Cichocki N."/>
            <person name="Veneault-Fourrey C."/>
            <person name="LaButti K."/>
            <person name="Lindquist E.A."/>
            <person name="Lipzen A."/>
            <person name="Lundell T."/>
            <person name="Morin E."/>
            <person name="Murat C."/>
            <person name="Riley R."/>
            <person name="Ohm R."/>
            <person name="Sun H."/>
            <person name="Tunlid A."/>
            <person name="Henrissat B."/>
            <person name="Grigoriev I.V."/>
            <person name="Hibbett D.S."/>
            <person name="Martin F."/>
        </authorList>
    </citation>
    <scope>NUCLEOTIDE SEQUENCE [LARGE SCALE GENOMIC DNA]</scope>
    <source>
        <strain evidence="3">MAFF 305830</strain>
    </source>
</reference>
<feature type="compositionally biased region" description="Basic and acidic residues" evidence="1">
    <location>
        <begin position="7"/>
        <end position="16"/>
    </location>
</feature>
<evidence type="ECO:0000256" key="1">
    <source>
        <dbReference type="SAM" id="MobiDB-lite"/>
    </source>
</evidence>
<evidence type="ECO:0000313" key="2">
    <source>
        <dbReference type="EMBL" id="KIM30749.1"/>
    </source>
</evidence>
<evidence type="ECO:0000313" key="3">
    <source>
        <dbReference type="Proteomes" id="UP000054097"/>
    </source>
</evidence>
<feature type="compositionally biased region" description="Polar residues" evidence="1">
    <location>
        <begin position="33"/>
        <end position="48"/>
    </location>
</feature>
<name>A0A0C3BF42_SERVB</name>
<sequence>MAQAVESNRRRLRDPGDFGYHASRYADKLDPSSRPNSTYSRNPRSSGQVPGWWFYKCPTLARIRLQPDQ</sequence>
<protein>
    <submittedName>
        <fullName evidence="2">Uncharacterized protein</fullName>
    </submittedName>
</protein>
<dbReference type="Proteomes" id="UP000054097">
    <property type="component" value="Unassembled WGS sequence"/>
</dbReference>
<feature type="region of interest" description="Disordered" evidence="1">
    <location>
        <begin position="1"/>
        <end position="51"/>
    </location>
</feature>
<accession>A0A0C3BF42</accession>
<dbReference type="AlphaFoldDB" id="A0A0C3BF42"/>
<reference evidence="2 3" key="1">
    <citation type="submission" date="2014-04" db="EMBL/GenBank/DDBJ databases">
        <authorList>
            <consortium name="DOE Joint Genome Institute"/>
            <person name="Kuo A."/>
            <person name="Zuccaro A."/>
            <person name="Kohler A."/>
            <person name="Nagy L.G."/>
            <person name="Floudas D."/>
            <person name="Copeland A."/>
            <person name="Barry K.W."/>
            <person name="Cichocki N."/>
            <person name="Veneault-Fourrey C."/>
            <person name="LaButti K."/>
            <person name="Lindquist E.A."/>
            <person name="Lipzen A."/>
            <person name="Lundell T."/>
            <person name="Morin E."/>
            <person name="Murat C."/>
            <person name="Sun H."/>
            <person name="Tunlid A."/>
            <person name="Henrissat B."/>
            <person name="Grigoriev I.V."/>
            <person name="Hibbett D.S."/>
            <person name="Martin F."/>
            <person name="Nordberg H.P."/>
            <person name="Cantor M.N."/>
            <person name="Hua S.X."/>
        </authorList>
    </citation>
    <scope>NUCLEOTIDE SEQUENCE [LARGE SCALE GENOMIC DNA]</scope>
    <source>
        <strain evidence="2 3">MAFF 305830</strain>
    </source>
</reference>